<feature type="region of interest" description="Disordered" evidence="1">
    <location>
        <begin position="20"/>
        <end position="72"/>
    </location>
</feature>
<proteinExistence type="predicted"/>
<feature type="compositionally biased region" description="Basic and acidic residues" evidence="1">
    <location>
        <begin position="27"/>
        <end position="41"/>
    </location>
</feature>
<dbReference type="AlphaFoldDB" id="A0A3M3LNW6"/>
<accession>A0A3M3LNW6</accession>
<evidence type="ECO:0000256" key="1">
    <source>
        <dbReference type="SAM" id="MobiDB-lite"/>
    </source>
</evidence>
<dbReference type="EMBL" id="RBOW01000256">
    <property type="protein sequence ID" value="RMN36691.1"/>
    <property type="molecule type" value="Genomic_DNA"/>
</dbReference>
<reference evidence="2 3" key="1">
    <citation type="submission" date="2018-08" db="EMBL/GenBank/DDBJ databases">
        <title>Recombination of ecologically and evolutionarily significant loci maintains genetic cohesion in the Pseudomonas syringae species complex.</title>
        <authorList>
            <person name="Dillon M."/>
            <person name="Thakur S."/>
            <person name="Almeida R.N.D."/>
            <person name="Weir B.S."/>
            <person name="Guttman D.S."/>
        </authorList>
    </citation>
    <scope>NUCLEOTIDE SEQUENCE [LARGE SCALE GENOMIC DNA]</scope>
    <source>
        <strain evidence="2 3">ICMP 2821</strain>
    </source>
</reference>
<sequence>MRMLVKTVLGSIQEAAMSGRLRPLPFGKHEKTGTRPVDSLKGRHQSSKSSQPPISFQRLTMPQNSSAVFSVS</sequence>
<protein>
    <submittedName>
        <fullName evidence="2">Uncharacterized protein</fullName>
    </submittedName>
</protein>
<comment type="caution">
    <text evidence="2">The sequence shown here is derived from an EMBL/GenBank/DDBJ whole genome shotgun (WGS) entry which is preliminary data.</text>
</comment>
<feature type="compositionally biased region" description="Polar residues" evidence="1">
    <location>
        <begin position="47"/>
        <end position="72"/>
    </location>
</feature>
<evidence type="ECO:0000313" key="2">
    <source>
        <dbReference type="EMBL" id="RMN36691.1"/>
    </source>
</evidence>
<evidence type="ECO:0000313" key="3">
    <source>
        <dbReference type="Proteomes" id="UP000281372"/>
    </source>
</evidence>
<gene>
    <name evidence="2" type="ORF">ALQ64_00916</name>
</gene>
<dbReference type="Proteomes" id="UP000281372">
    <property type="component" value="Unassembled WGS sequence"/>
</dbReference>
<name>A0A3M3LNW6_PSECA</name>
<organism evidence="2 3">
    <name type="scientific">Pseudomonas cannabina</name>
    <dbReference type="NCBI Taxonomy" id="86840"/>
    <lineage>
        <taxon>Bacteria</taxon>
        <taxon>Pseudomonadati</taxon>
        <taxon>Pseudomonadota</taxon>
        <taxon>Gammaproteobacteria</taxon>
        <taxon>Pseudomonadales</taxon>
        <taxon>Pseudomonadaceae</taxon>
        <taxon>Pseudomonas</taxon>
    </lineage>
</organism>